<protein>
    <submittedName>
        <fullName evidence="2">Small ubiquitin-related modifier 2</fullName>
    </submittedName>
</protein>
<proteinExistence type="predicted"/>
<reference evidence="2 3" key="1">
    <citation type="journal article" date="2012" name="Eukaryot. Cell">
        <title>Draft genome sequence of Wickerhamomyces ciferrii NRRL Y-1031 F-60-10.</title>
        <authorList>
            <person name="Schneider J."/>
            <person name="Andrea H."/>
            <person name="Blom J."/>
            <person name="Jaenicke S."/>
            <person name="Ruckert C."/>
            <person name="Schorsch C."/>
            <person name="Szczepanowski R."/>
            <person name="Farwick M."/>
            <person name="Goesmann A."/>
            <person name="Puhler A."/>
            <person name="Schaffer S."/>
            <person name="Tauch A."/>
            <person name="Kohler T."/>
            <person name="Brinkrolf K."/>
        </authorList>
    </citation>
    <scope>NUCLEOTIDE SEQUENCE [LARGE SCALE GENOMIC DNA]</scope>
    <source>
        <strain evidence="3">ATCC 14091 / BCRC 22168 / CBS 111 / JCM 3599 / NBRC 0793 / NRRL Y-1031 F-60-10</strain>
    </source>
</reference>
<dbReference type="PANTHER" id="PTHR10562">
    <property type="entry name" value="SMALL UBIQUITIN-RELATED MODIFIER"/>
    <property type="match status" value="1"/>
</dbReference>
<dbReference type="Gene3D" id="3.10.20.90">
    <property type="entry name" value="Phosphatidylinositol 3-kinase Catalytic Subunit, Chain A, domain 1"/>
    <property type="match status" value="1"/>
</dbReference>
<evidence type="ECO:0000259" key="1">
    <source>
        <dbReference type="Pfam" id="PF11976"/>
    </source>
</evidence>
<dbReference type="STRING" id="1206466.K0KLD1"/>
<dbReference type="InterPro" id="IPR029071">
    <property type="entry name" value="Ubiquitin-like_domsf"/>
</dbReference>
<dbReference type="AlphaFoldDB" id="K0KLD1"/>
<dbReference type="InterPro" id="IPR022617">
    <property type="entry name" value="Rad60/SUMO-like_dom"/>
</dbReference>
<accession>K0KLD1</accession>
<dbReference type="EMBL" id="CAIF01000061">
    <property type="protein sequence ID" value="CCH43017.1"/>
    <property type="molecule type" value="Genomic_DNA"/>
</dbReference>
<feature type="domain" description="Rad60/SUMO-like" evidence="1">
    <location>
        <begin position="26"/>
        <end position="92"/>
    </location>
</feature>
<organism evidence="2 3">
    <name type="scientific">Wickerhamomyces ciferrii (strain ATCC 14091 / BCRC 22168 / CBS 111 / JCM 3599 / NBRC 0793 / NRRL Y-1031 F-60-10)</name>
    <name type="common">Yeast</name>
    <name type="synonym">Pichia ciferrii</name>
    <dbReference type="NCBI Taxonomy" id="1206466"/>
    <lineage>
        <taxon>Eukaryota</taxon>
        <taxon>Fungi</taxon>
        <taxon>Dikarya</taxon>
        <taxon>Ascomycota</taxon>
        <taxon>Saccharomycotina</taxon>
        <taxon>Saccharomycetes</taxon>
        <taxon>Phaffomycetales</taxon>
        <taxon>Wickerhamomycetaceae</taxon>
        <taxon>Wickerhamomyces</taxon>
    </lineage>
</organism>
<name>K0KLD1_WICCF</name>
<evidence type="ECO:0000313" key="3">
    <source>
        <dbReference type="Proteomes" id="UP000009328"/>
    </source>
</evidence>
<comment type="caution">
    <text evidence="2">The sequence shown here is derived from an EMBL/GenBank/DDBJ whole genome shotgun (WGS) entry which is preliminary data.</text>
</comment>
<sequence length="104" mass="11400">MSTNGDITANDVQDSDTSTRVGDKIKIAFHGLDNKLYFALKPTTKLRKIAETFAEHANVDIETIKFSLDGRTISINSTPRDSGMVNADVVDVTSQTDGGYYYCC</sequence>
<dbReference type="CDD" id="cd01763">
    <property type="entry name" value="Ubl_SUMO_like"/>
    <property type="match status" value="1"/>
</dbReference>
<dbReference type="InParanoid" id="K0KLD1"/>
<evidence type="ECO:0000313" key="2">
    <source>
        <dbReference type="EMBL" id="CCH43017.1"/>
    </source>
</evidence>
<dbReference type="Proteomes" id="UP000009328">
    <property type="component" value="Unassembled WGS sequence"/>
</dbReference>
<dbReference type="HOGENOM" id="CLU_2252148_0_0_1"/>
<dbReference type="SUPFAM" id="SSF54236">
    <property type="entry name" value="Ubiquitin-like"/>
    <property type="match status" value="1"/>
</dbReference>
<keyword evidence="3" id="KW-1185">Reference proteome</keyword>
<gene>
    <name evidence="2" type="ORF">BN7_2564</name>
</gene>
<dbReference type="Pfam" id="PF11976">
    <property type="entry name" value="Rad60-SLD"/>
    <property type="match status" value="1"/>
</dbReference>